<dbReference type="PANTHER" id="PTHR43649:SF28">
    <property type="entry name" value="BINDING PROTEIN COMPONENT OF ABC SUGAR TRANSPORTER-RELATED"/>
    <property type="match status" value="1"/>
</dbReference>
<keyword evidence="4 7" id="KW-0732">Signal</keyword>
<comment type="function">
    <text evidence="5">Part of a binding-protein-dependent transport system for a sugar.</text>
</comment>
<name>A0AAE3KJV7_9PSEU</name>
<comment type="subcellular location">
    <subcellularLocation>
        <location evidence="1">Cell envelope</location>
    </subcellularLocation>
</comment>
<dbReference type="CDD" id="cd14748">
    <property type="entry name" value="PBP2_UgpB"/>
    <property type="match status" value="1"/>
</dbReference>
<dbReference type="EMBL" id="JAMTCK010000003">
    <property type="protein sequence ID" value="MCP2164753.1"/>
    <property type="molecule type" value="Genomic_DNA"/>
</dbReference>
<accession>A0AAE3KJV7</accession>
<evidence type="ECO:0000256" key="1">
    <source>
        <dbReference type="ARBA" id="ARBA00004196"/>
    </source>
</evidence>
<evidence type="ECO:0000313" key="8">
    <source>
        <dbReference type="EMBL" id="MCP2164753.1"/>
    </source>
</evidence>
<dbReference type="PANTHER" id="PTHR43649">
    <property type="entry name" value="ARABINOSE-BINDING PROTEIN-RELATED"/>
    <property type="match status" value="1"/>
</dbReference>
<feature type="chain" id="PRO_5041926445" description="Probable sugar-binding periplasmic protein" evidence="7">
    <location>
        <begin position="32"/>
        <end position="450"/>
    </location>
</feature>
<dbReference type="InterPro" id="IPR050490">
    <property type="entry name" value="Bact_solute-bd_prot1"/>
</dbReference>
<keyword evidence="9" id="KW-1185">Reference proteome</keyword>
<organism evidence="8 9">
    <name type="scientific">Goodfellowiella coeruleoviolacea</name>
    <dbReference type="NCBI Taxonomy" id="334858"/>
    <lineage>
        <taxon>Bacteria</taxon>
        <taxon>Bacillati</taxon>
        <taxon>Actinomycetota</taxon>
        <taxon>Actinomycetes</taxon>
        <taxon>Pseudonocardiales</taxon>
        <taxon>Pseudonocardiaceae</taxon>
        <taxon>Goodfellowiella</taxon>
    </lineage>
</organism>
<evidence type="ECO:0000256" key="4">
    <source>
        <dbReference type="ARBA" id="ARBA00022729"/>
    </source>
</evidence>
<protein>
    <recommendedName>
        <fullName evidence="6">Probable sugar-binding periplasmic protein</fullName>
    </recommendedName>
</protein>
<proteinExistence type="inferred from homology"/>
<evidence type="ECO:0000256" key="7">
    <source>
        <dbReference type="SAM" id="SignalP"/>
    </source>
</evidence>
<evidence type="ECO:0000256" key="2">
    <source>
        <dbReference type="ARBA" id="ARBA00008520"/>
    </source>
</evidence>
<dbReference type="InterPro" id="IPR006059">
    <property type="entry name" value="SBP"/>
</dbReference>
<comment type="caution">
    <text evidence="8">The sequence shown here is derived from an EMBL/GenBank/DDBJ whole genome shotgun (WGS) entry which is preliminary data.</text>
</comment>
<dbReference type="Pfam" id="PF01547">
    <property type="entry name" value="SBP_bac_1"/>
    <property type="match status" value="1"/>
</dbReference>
<evidence type="ECO:0000313" key="9">
    <source>
        <dbReference type="Proteomes" id="UP001206128"/>
    </source>
</evidence>
<dbReference type="PROSITE" id="PS51257">
    <property type="entry name" value="PROKAR_LIPOPROTEIN"/>
    <property type="match status" value="1"/>
</dbReference>
<dbReference type="AlphaFoldDB" id="A0AAE3KJV7"/>
<dbReference type="GO" id="GO:0030313">
    <property type="term" value="C:cell envelope"/>
    <property type="evidence" value="ECO:0007669"/>
    <property type="project" value="UniProtKB-SubCell"/>
</dbReference>
<dbReference type="RefSeq" id="WP_253768791.1">
    <property type="nucleotide sequence ID" value="NZ_JAMTCK010000003.1"/>
</dbReference>
<reference evidence="8" key="1">
    <citation type="submission" date="2022-06" db="EMBL/GenBank/DDBJ databases">
        <title>Genomic Encyclopedia of Archaeal and Bacterial Type Strains, Phase II (KMG-II): from individual species to whole genera.</title>
        <authorList>
            <person name="Goeker M."/>
        </authorList>
    </citation>
    <scope>NUCLEOTIDE SEQUENCE</scope>
    <source>
        <strain evidence="8">DSM 43935</strain>
    </source>
</reference>
<keyword evidence="3" id="KW-0813">Transport</keyword>
<evidence type="ECO:0000256" key="6">
    <source>
        <dbReference type="ARBA" id="ARBA00049753"/>
    </source>
</evidence>
<dbReference type="SUPFAM" id="SSF53850">
    <property type="entry name" value="Periplasmic binding protein-like II"/>
    <property type="match status" value="1"/>
</dbReference>
<evidence type="ECO:0000256" key="5">
    <source>
        <dbReference type="ARBA" id="ARBA00049629"/>
    </source>
</evidence>
<comment type="similarity">
    <text evidence="2">Belongs to the bacterial solute-binding protein 1 family.</text>
</comment>
<dbReference type="Proteomes" id="UP001206128">
    <property type="component" value="Unassembled WGS sequence"/>
</dbReference>
<sequence>MRPVPGSPRTRHRTPLLLVAAAGVLATACTAGGGQATDPAGAPAADQQVTVTVWSDYTDRELGVLQQALDAFHASHPNITITNQGGQDDDKITQSIRGGNPPDVAISFATDNIGQFCSSGAWQDLGPYVGRDNVDLTQIPPAVLDYTEFNGVRCAMPMLADVYGLYYNRDMFERAGITAPPRTMSELADYAKRLTVRDPDGTIQVAGFIPQLGFYANHPQFWAPQWGARWVDDAGNSSLATDPAWRELFTWQKELVDFYGWDNLQRFTSGLGQEYSADQGFQAGRVAMAIDGEFRTAFLAEQAPNLRYGTAPAPVADARKDTYGAGAVTGTVIGIPRGARNAGAAWEVVKYLTTDTGAVVNLANGLHNVPTTRAASTSPDLKLPEQFGPFLEVFASPYLASTPTSTIGDQYIKFTEDFANSWQTGQVTDLAAGLAQLDDQINQAKQLGGR</sequence>
<gene>
    <name evidence="8" type="ORF">LX83_001593</name>
</gene>
<feature type="signal peptide" evidence="7">
    <location>
        <begin position="1"/>
        <end position="31"/>
    </location>
</feature>
<evidence type="ECO:0000256" key="3">
    <source>
        <dbReference type="ARBA" id="ARBA00022448"/>
    </source>
</evidence>
<dbReference type="Gene3D" id="3.40.190.10">
    <property type="entry name" value="Periplasmic binding protein-like II"/>
    <property type="match status" value="2"/>
</dbReference>